<accession>A0ABT0B6Y7</accession>
<evidence type="ECO:0000313" key="1">
    <source>
        <dbReference type="EMBL" id="MCJ2180820.1"/>
    </source>
</evidence>
<name>A0ABT0B6Y7_9SPHN</name>
<reference evidence="1" key="1">
    <citation type="submission" date="2022-03" db="EMBL/GenBank/DDBJ databases">
        <title>Identification of a novel bacterium isolated from mangrove sediments.</title>
        <authorList>
            <person name="Pan X."/>
        </authorList>
    </citation>
    <scope>NUCLEOTIDE SEQUENCE</scope>
    <source>
        <strain evidence="1">B2580</strain>
    </source>
</reference>
<evidence type="ECO:0000313" key="2">
    <source>
        <dbReference type="Proteomes" id="UP001162880"/>
    </source>
</evidence>
<proteinExistence type="predicted"/>
<keyword evidence="2" id="KW-1185">Reference proteome</keyword>
<sequence length="94" mass="10362">MADQPTSSAGDAWASITNIIDTVHQQLQAGTGDIPAAEERLVAAEELLLTMKAPNIDAVIRKLQMLWEYRLEGMHLDAVSRRQILDDLRHLAAA</sequence>
<protein>
    <submittedName>
        <fullName evidence="1">Uncharacterized protein</fullName>
    </submittedName>
</protein>
<comment type="caution">
    <text evidence="1">The sequence shown here is derived from an EMBL/GenBank/DDBJ whole genome shotgun (WGS) entry which is preliminary data.</text>
</comment>
<dbReference type="RefSeq" id="WP_243996266.1">
    <property type="nucleotide sequence ID" value="NZ_JALHLE010000043.1"/>
</dbReference>
<gene>
    <name evidence="1" type="ORF">MTR64_19790</name>
</gene>
<dbReference type="Proteomes" id="UP001162880">
    <property type="component" value="Unassembled WGS sequence"/>
</dbReference>
<dbReference type="EMBL" id="JALHLE010000043">
    <property type="protein sequence ID" value="MCJ2180820.1"/>
    <property type="molecule type" value="Genomic_DNA"/>
</dbReference>
<organism evidence="1 2">
    <name type="scientific">Novosphingobium album</name>
    <name type="common">ex Hu et al. 2023</name>
    <dbReference type="NCBI Taxonomy" id="2930093"/>
    <lineage>
        <taxon>Bacteria</taxon>
        <taxon>Pseudomonadati</taxon>
        <taxon>Pseudomonadota</taxon>
        <taxon>Alphaproteobacteria</taxon>
        <taxon>Sphingomonadales</taxon>
        <taxon>Sphingomonadaceae</taxon>
        <taxon>Novosphingobium</taxon>
    </lineage>
</organism>